<dbReference type="EMBL" id="PRDS01000005">
    <property type="protein sequence ID" value="PPB80430.1"/>
    <property type="molecule type" value="Genomic_DNA"/>
</dbReference>
<keyword evidence="2" id="KW-1185">Reference proteome</keyword>
<evidence type="ECO:0000313" key="2">
    <source>
        <dbReference type="Proteomes" id="UP000239736"/>
    </source>
</evidence>
<accession>A0A2S5JG76</accession>
<protein>
    <submittedName>
        <fullName evidence="1">Uncharacterized protein</fullName>
    </submittedName>
</protein>
<reference evidence="1 2" key="1">
    <citation type="submission" date="2018-01" db="EMBL/GenBank/DDBJ databases">
        <title>Genomic Encyclopedia of Archaeal and Bacterial Type Strains, Phase II (KMG-II): from individual species to whole genera.</title>
        <authorList>
            <person name="Goeker M."/>
        </authorList>
    </citation>
    <scope>NUCLEOTIDE SEQUENCE [LARGE SCALE GENOMIC DNA]</scope>
    <source>
        <strain evidence="1 2">DSM 12048</strain>
    </source>
</reference>
<comment type="caution">
    <text evidence="1">The sequence shown here is derived from an EMBL/GenBank/DDBJ whole genome shotgun (WGS) entry which is preliminary data.</text>
</comment>
<organism evidence="1 2">
    <name type="scientific">Albidovulum inexpectatum</name>
    <dbReference type="NCBI Taxonomy" id="196587"/>
    <lineage>
        <taxon>Bacteria</taxon>
        <taxon>Pseudomonadati</taxon>
        <taxon>Pseudomonadota</taxon>
        <taxon>Alphaproteobacteria</taxon>
        <taxon>Rhodobacterales</taxon>
        <taxon>Paracoccaceae</taxon>
        <taxon>Albidovulum</taxon>
    </lineage>
</organism>
<proteinExistence type="predicted"/>
<name>A0A2S5JG76_9RHOB</name>
<dbReference type="Proteomes" id="UP000239736">
    <property type="component" value="Unassembled WGS sequence"/>
</dbReference>
<evidence type="ECO:0000313" key="1">
    <source>
        <dbReference type="EMBL" id="PPB80430.1"/>
    </source>
</evidence>
<sequence length="54" mass="6616">MKMFFTAIRRIFDRHAARKDAFECRLQTLGAEMGRAMRRRQALFIRPQRRHRPI</sequence>
<dbReference type="AlphaFoldDB" id="A0A2S5JG76"/>
<gene>
    <name evidence="1" type="ORF">LV82_01778</name>
</gene>